<feature type="transmembrane region" description="Helical" evidence="2">
    <location>
        <begin position="7"/>
        <end position="26"/>
    </location>
</feature>
<dbReference type="Pfam" id="PF21070">
    <property type="entry name" value="IcmF_helical"/>
    <property type="match status" value="1"/>
</dbReference>
<dbReference type="InterPro" id="IPR010623">
    <property type="entry name" value="IcmF_C"/>
</dbReference>
<evidence type="ECO:0000256" key="1">
    <source>
        <dbReference type="SAM" id="MobiDB-lite"/>
    </source>
</evidence>
<feature type="domain" description="Type VI secretion system component TssM1 helical" evidence="5">
    <location>
        <begin position="869"/>
        <end position="974"/>
    </location>
</feature>
<evidence type="ECO:0000259" key="5">
    <source>
        <dbReference type="Pfam" id="PF21070"/>
    </source>
</evidence>
<evidence type="ECO:0000259" key="3">
    <source>
        <dbReference type="Pfam" id="PF06744"/>
    </source>
</evidence>
<name>A0A9X1MZE0_9GAMM</name>
<keyword evidence="2" id="KW-0472">Membrane</keyword>
<keyword evidence="2" id="KW-1133">Transmembrane helix</keyword>
<sequence>MKKITIGWILFLLVIALVVIFFIWRGSFSFIQEQEQQILSTAIVVITLLILSHFQYAIAWILNKLVLLSFNQKDQSQTNSTTENNNEVGLSETFLALKSHLRHRYGLFAWRRQLRWLLVIGEAVDVEQVAPGLTTQGWQTSNEALLIWGGSSQTPLDETWLKQLKKLRWRRPIDAQVWVVSANCYEPTKEQKAFQDKALWYMYSRNKLLRWAAPLYLLDLRATEWAQDEREELQVGTLFPAKPQPDTLIKLLSALVKQTTDIGMEQVMINHRHAFLLQLAQDLEQRDIPRLRGWLPSFVAAQGGNQLRGLLFTTKVARPDTLADHAFLATPAWQVVTDDSRKAKGRGVGIQWVNSAVATVLGMVLLFGLGCIVSYIGNRGLISSAENLVKQSTDVNASMTERLTRQQAFKQQISQLQYRAEHGSPWYLRFGLSTNNKLLTVLWPHYHTANLQNIQQPIVDSLYDKLTELVQMPPNSPERAELAKAGYDRLKAYLMLSRPDRVDAPLLGNILIENNTLAPVTVSDGVWQSVGPELIQFYASNLSHHPEWAIKPDRMLVSDARQVLMNHIGMQNAETSIYQGILRRVGQNYGNMSLNQVLNGMDSRTLFTTDEEVPGMFTRDAWDGMVEKEIDKAVKNRREEIDWVLTDGSKQQANDISPEVLKQRLSERYFTDYSAAWLNFLNSISWTRAESMSDVIDQLTLLADARQSPLIALMNTVRYQGQTAQKGRALTETLVKSAQEVFGSKAKRLDAIPMDDGTPVGPMDGTFAPLLRIVQATTKEGSDNLSLQTYLTRVTRVRLKLQQITSAPDPQAMTQSLAKTVFEGKAIDLTDTRDYGSLIAASMGEEWAGFGSNLFVQPLEQAWQAVLEPAAMSFNNAWRESIADPWYRAFNGRYPFKATANDVSLPELGRFLRPDTGLIERFVSTQLGGMLHKQGDVWVADALNSQGLTLNPQFIGALNQLSRLSGMLYANGDAGMTFELMARPSPGVTKTELLLDGATLSYFNQMESWKTLRWPGDGYTPGAQLSWSTEQTGLRLFGSPQGSWGWVRLLEKASITQLDSTRYQVVWKADDGSDLNYILRVQSNSGPVELLGLKGFTLPANVFITSRTPVMPDTSGDIQPVKPVTKPAASPRKHTPVSTADASTVIPAKYRKKKAAAEKAGKAQQHANEPTDTTPEETAAAESPAPDAGEEQKIVPMMRTEHDAN</sequence>
<dbReference type="PANTHER" id="PTHR36153:SF1">
    <property type="entry name" value="TYPE VI SECRETION SYSTEM COMPONENT TSSM1"/>
    <property type="match status" value="1"/>
</dbReference>
<dbReference type="InterPro" id="IPR053156">
    <property type="entry name" value="T6SS_TssM-like"/>
</dbReference>
<evidence type="ECO:0000259" key="4">
    <source>
        <dbReference type="Pfam" id="PF06761"/>
    </source>
</evidence>
<protein>
    <submittedName>
        <fullName evidence="6">Type VI secretion protein VasK</fullName>
    </submittedName>
</protein>
<comment type="caution">
    <text evidence="6">The sequence shown here is derived from an EMBL/GenBank/DDBJ whole genome shotgun (WGS) entry which is preliminary data.</text>
</comment>
<gene>
    <name evidence="6" type="ORF">LPW36_15845</name>
</gene>
<dbReference type="PANTHER" id="PTHR36153">
    <property type="entry name" value="INNER MEMBRANE PROTEIN-RELATED"/>
    <property type="match status" value="1"/>
</dbReference>
<dbReference type="RefSeq" id="WP_230611299.1">
    <property type="nucleotide sequence ID" value="NZ_JAJNAG010000054.1"/>
</dbReference>
<evidence type="ECO:0000313" key="7">
    <source>
        <dbReference type="Proteomes" id="UP001139171"/>
    </source>
</evidence>
<feature type="region of interest" description="Disordered" evidence="1">
    <location>
        <begin position="1110"/>
        <end position="1205"/>
    </location>
</feature>
<keyword evidence="7" id="KW-1185">Reference proteome</keyword>
<accession>A0A9X1MZE0</accession>
<dbReference type="Pfam" id="PF06744">
    <property type="entry name" value="IcmF_C"/>
    <property type="match status" value="1"/>
</dbReference>
<dbReference type="InterPro" id="IPR048677">
    <property type="entry name" value="TssM1_hel"/>
</dbReference>
<reference evidence="6" key="1">
    <citation type="submission" date="2021-11" db="EMBL/GenBank/DDBJ databases">
        <title>Jinshanibacter sp. isolated from one year old Eriocheir sinensis.</title>
        <authorList>
            <person name="Li J.-Y."/>
            <person name="He W."/>
            <person name="Gao T.-H."/>
        </authorList>
    </citation>
    <scope>NUCLEOTIDE SEQUENCE</scope>
    <source>
        <strain evidence="6">LJY008</strain>
    </source>
</reference>
<feature type="domain" description="Type VI secretion system IcmF C-terminal" evidence="3">
    <location>
        <begin position="978"/>
        <end position="1083"/>
    </location>
</feature>
<feature type="domain" description="IcmF-related" evidence="4">
    <location>
        <begin position="411"/>
        <end position="721"/>
    </location>
</feature>
<dbReference type="EMBL" id="JAJNAG010000054">
    <property type="protein sequence ID" value="MCD1127448.1"/>
    <property type="molecule type" value="Genomic_DNA"/>
</dbReference>
<dbReference type="Proteomes" id="UP001139171">
    <property type="component" value="Unassembled WGS sequence"/>
</dbReference>
<proteinExistence type="predicted"/>
<dbReference type="Pfam" id="PF06761">
    <property type="entry name" value="IcmF-related"/>
    <property type="match status" value="1"/>
</dbReference>
<dbReference type="InterPro" id="IPR009612">
    <property type="entry name" value="IcmF-rel"/>
</dbReference>
<evidence type="ECO:0000256" key="2">
    <source>
        <dbReference type="SAM" id="Phobius"/>
    </source>
</evidence>
<keyword evidence="2" id="KW-0812">Transmembrane</keyword>
<feature type="compositionally biased region" description="Low complexity" evidence="1">
    <location>
        <begin position="1167"/>
        <end position="1187"/>
    </location>
</feature>
<evidence type="ECO:0000313" key="6">
    <source>
        <dbReference type="EMBL" id="MCD1127448.1"/>
    </source>
</evidence>
<organism evidence="6 7">
    <name type="scientific">Limnobaculum eriocheiris</name>
    <dbReference type="NCBI Taxonomy" id="2897391"/>
    <lineage>
        <taxon>Bacteria</taxon>
        <taxon>Pseudomonadati</taxon>
        <taxon>Pseudomonadota</taxon>
        <taxon>Gammaproteobacteria</taxon>
        <taxon>Enterobacterales</taxon>
        <taxon>Budviciaceae</taxon>
        <taxon>Limnobaculum</taxon>
    </lineage>
</organism>
<dbReference type="AlphaFoldDB" id="A0A9X1MZE0"/>
<feature type="transmembrane region" description="Helical" evidence="2">
    <location>
        <begin position="38"/>
        <end position="62"/>
    </location>
</feature>